<keyword evidence="3" id="KW-1185">Reference proteome</keyword>
<evidence type="ECO:0000313" key="2">
    <source>
        <dbReference type="EMBL" id="NKI89208.1"/>
    </source>
</evidence>
<feature type="domain" description="TonB C-terminal" evidence="1">
    <location>
        <begin position="68"/>
        <end position="162"/>
    </location>
</feature>
<dbReference type="Gene3D" id="3.30.1150.10">
    <property type="match status" value="1"/>
</dbReference>
<evidence type="ECO:0000259" key="1">
    <source>
        <dbReference type="PROSITE" id="PS52015"/>
    </source>
</evidence>
<dbReference type="SUPFAM" id="SSF74653">
    <property type="entry name" value="TolA/TonB C-terminal domain"/>
    <property type="match status" value="1"/>
</dbReference>
<dbReference type="RefSeq" id="WP_168672849.1">
    <property type="nucleotide sequence ID" value="NZ_JAAVTK010000004.1"/>
</dbReference>
<evidence type="ECO:0000313" key="3">
    <source>
        <dbReference type="Proteomes" id="UP000717634"/>
    </source>
</evidence>
<dbReference type="InterPro" id="IPR037682">
    <property type="entry name" value="TonB_C"/>
</dbReference>
<dbReference type="Proteomes" id="UP000717634">
    <property type="component" value="Unassembled WGS sequence"/>
</dbReference>
<reference evidence="2 3" key="1">
    <citation type="submission" date="2020-03" db="EMBL/GenBank/DDBJ databases">
        <title>Genomic Encyclopedia of Type Strains, Phase IV (KMG-V): Genome sequencing to study the core and pangenomes of soil and plant-associated prokaryotes.</title>
        <authorList>
            <person name="Whitman W."/>
        </authorList>
    </citation>
    <scope>NUCLEOTIDE SEQUENCE [LARGE SCALE GENOMIC DNA]</scope>
    <source>
        <strain evidence="2 3">1B</strain>
    </source>
</reference>
<accession>A0ABX1HG32</accession>
<protein>
    <submittedName>
        <fullName evidence="2">Outer membrane biosynthesis protein TonB</fullName>
    </submittedName>
</protein>
<organism evidence="2 3">
    <name type="scientific">Hymenobacter artigasi</name>
    <dbReference type="NCBI Taxonomy" id="2719616"/>
    <lineage>
        <taxon>Bacteria</taxon>
        <taxon>Pseudomonadati</taxon>
        <taxon>Bacteroidota</taxon>
        <taxon>Cytophagia</taxon>
        <taxon>Cytophagales</taxon>
        <taxon>Hymenobacteraceae</taxon>
        <taxon>Hymenobacter</taxon>
    </lineage>
</organism>
<comment type="caution">
    <text evidence="2">The sequence shown here is derived from an EMBL/GenBank/DDBJ whole genome shotgun (WGS) entry which is preliminary data.</text>
</comment>
<proteinExistence type="predicted"/>
<name>A0ABX1HG32_9BACT</name>
<dbReference type="EMBL" id="JAAVTK010000004">
    <property type="protein sequence ID" value="NKI89208.1"/>
    <property type="molecule type" value="Genomic_DNA"/>
</dbReference>
<gene>
    <name evidence="2" type="ORF">HBN54_001803</name>
</gene>
<sequence length="162" mass="17370">MAATAGCLAQGSGEVYAAPGMRVHLQRSLPAAPARSHIVPTKTGMPIPLTSPILARFWHEADSGARQAGYAQFIRTIQHLTKYPVPALRAQTEGRIFVRAIISADGIPAKIEVVKRNMTAGASEESLSLLDAESIRVIKSMKFEPKANGADTVTVPMGYFVQ</sequence>
<dbReference type="PROSITE" id="PS52015">
    <property type="entry name" value="TONB_CTD"/>
    <property type="match status" value="1"/>
</dbReference>
<dbReference type="Pfam" id="PF03544">
    <property type="entry name" value="TonB_C"/>
    <property type="match status" value="1"/>
</dbReference>